<dbReference type="EMBL" id="MU006786">
    <property type="protein sequence ID" value="KAF2639631.1"/>
    <property type="molecule type" value="Genomic_DNA"/>
</dbReference>
<feature type="region of interest" description="Disordered" evidence="1">
    <location>
        <begin position="117"/>
        <end position="200"/>
    </location>
</feature>
<organism evidence="2 3">
    <name type="scientific">Massarina eburnea CBS 473.64</name>
    <dbReference type="NCBI Taxonomy" id="1395130"/>
    <lineage>
        <taxon>Eukaryota</taxon>
        <taxon>Fungi</taxon>
        <taxon>Dikarya</taxon>
        <taxon>Ascomycota</taxon>
        <taxon>Pezizomycotina</taxon>
        <taxon>Dothideomycetes</taxon>
        <taxon>Pleosporomycetidae</taxon>
        <taxon>Pleosporales</taxon>
        <taxon>Massarineae</taxon>
        <taxon>Massarinaceae</taxon>
        <taxon>Massarina</taxon>
    </lineage>
</organism>
<evidence type="ECO:0000313" key="3">
    <source>
        <dbReference type="Proteomes" id="UP000799753"/>
    </source>
</evidence>
<dbReference type="AlphaFoldDB" id="A0A6A6RXY7"/>
<evidence type="ECO:0000256" key="1">
    <source>
        <dbReference type="SAM" id="MobiDB-lite"/>
    </source>
</evidence>
<name>A0A6A6RXY7_9PLEO</name>
<feature type="region of interest" description="Disordered" evidence="1">
    <location>
        <begin position="322"/>
        <end position="347"/>
    </location>
</feature>
<dbReference type="Proteomes" id="UP000799753">
    <property type="component" value="Unassembled WGS sequence"/>
</dbReference>
<feature type="compositionally biased region" description="Polar residues" evidence="1">
    <location>
        <begin position="132"/>
        <end position="155"/>
    </location>
</feature>
<accession>A0A6A6RXY7</accession>
<reference evidence="2" key="1">
    <citation type="journal article" date="2020" name="Stud. Mycol.">
        <title>101 Dothideomycetes genomes: a test case for predicting lifestyles and emergence of pathogens.</title>
        <authorList>
            <person name="Haridas S."/>
            <person name="Albert R."/>
            <person name="Binder M."/>
            <person name="Bloem J."/>
            <person name="Labutti K."/>
            <person name="Salamov A."/>
            <person name="Andreopoulos B."/>
            <person name="Baker S."/>
            <person name="Barry K."/>
            <person name="Bills G."/>
            <person name="Bluhm B."/>
            <person name="Cannon C."/>
            <person name="Castanera R."/>
            <person name="Culley D."/>
            <person name="Daum C."/>
            <person name="Ezra D."/>
            <person name="Gonzalez J."/>
            <person name="Henrissat B."/>
            <person name="Kuo A."/>
            <person name="Liang C."/>
            <person name="Lipzen A."/>
            <person name="Lutzoni F."/>
            <person name="Magnuson J."/>
            <person name="Mondo S."/>
            <person name="Nolan M."/>
            <person name="Ohm R."/>
            <person name="Pangilinan J."/>
            <person name="Park H.-J."/>
            <person name="Ramirez L."/>
            <person name="Alfaro M."/>
            <person name="Sun H."/>
            <person name="Tritt A."/>
            <person name="Yoshinaga Y."/>
            <person name="Zwiers L.-H."/>
            <person name="Turgeon B."/>
            <person name="Goodwin S."/>
            <person name="Spatafora J."/>
            <person name="Crous P."/>
            <person name="Grigoriev I."/>
        </authorList>
    </citation>
    <scope>NUCLEOTIDE SEQUENCE</scope>
    <source>
        <strain evidence="2">CBS 473.64</strain>
    </source>
</reference>
<gene>
    <name evidence="2" type="ORF">P280DRAFT_470259</name>
</gene>
<feature type="region of interest" description="Disordered" evidence="1">
    <location>
        <begin position="72"/>
        <end position="104"/>
    </location>
</feature>
<sequence>MERYFTPIPSSAGSNRLRTASTALTPAFPNTSDDTINISSSSGPIHYHSSTKVVFLSTKNLQQVPLRRFGFTRALTPSQPYRKRKRDSPSSSRPKKKLKQPTVQTCWDQALAKGIAHIPATPNGKGKAPIQASGSRTSRNNGTDYPQLQASASRSSQKKDGLTQSQLPWLQVKQVRNRPEMQAPPSKTRKTPTKAKTRKPLVPAEHRKAWRAYVKEHQNPDEVITIKEEEEEYFNVKRSQIIFGLNADELRCLPHNSAPNPLNEEEYAPMRLYRWKDLTRLACKKEAVLNGIVGIGEDGETDLLVKGQELFEKQNGLFETLPERKNREYAEKQDEKRRDKLRQTEST</sequence>
<protein>
    <submittedName>
        <fullName evidence="2">Uncharacterized protein</fullName>
    </submittedName>
</protein>
<keyword evidence="3" id="KW-1185">Reference proteome</keyword>
<dbReference type="OrthoDB" id="5761920at2759"/>
<evidence type="ECO:0000313" key="2">
    <source>
        <dbReference type="EMBL" id="KAF2639631.1"/>
    </source>
</evidence>
<proteinExistence type="predicted"/>
<feature type="compositionally biased region" description="Basic residues" evidence="1">
    <location>
        <begin position="187"/>
        <end position="199"/>
    </location>
</feature>